<dbReference type="AlphaFoldDB" id="A0A7W7SXC3"/>
<name>A0A7W7SXC3_9ACTN</name>
<evidence type="ECO:0000313" key="1">
    <source>
        <dbReference type="EMBL" id="MBB4961380.1"/>
    </source>
</evidence>
<sequence length="89" mass="10055">MHVQRRFDTCLAELPERVMKIEHKLGAWCGIPPNPEPMTVAVLSDLLEVVPVALPVGLRHDSTSDRRSPGARVVQLTEMRLTTWVSQKR</sequence>
<protein>
    <submittedName>
        <fullName evidence="1">Uncharacterized protein</fullName>
    </submittedName>
</protein>
<gene>
    <name evidence="1" type="ORF">FHR38_005113</name>
</gene>
<organism evidence="1 2">
    <name type="scientific">Micromonospora polyrhachis</name>
    <dbReference type="NCBI Taxonomy" id="1282883"/>
    <lineage>
        <taxon>Bacteria</taxon>
        <taxon>Bacillati</taxon>
        <taxon>Actinomycetota</taxon>
        <taxon>Actinomycetes</taxon>
        <taxon>Micromonosporales</taxon>
        <taxon>Micromonosporaceae</taxon>
        <taxon>Micromonospora</taxon>
    </lineage>
</organism>
<dbReference type="RefSeq" id="WP_184536983.1">
    <property type="nucleotide sequence ID" value="NZ_JACHJW010000001.1"/>
</dbReference>
<comment type="caution">
    <text evidence="1">The sequence shown here is derived from an EMBL/GenBank/DDBJ whole genome shotgun (WGS) entry which is preliminary data.</text>
</comment>
<reference evidence="1 2" key="1">
    <citation type="submission" date="2020-08" db="EMBL/GenBank/DDBJ databases">
        <title>Sequencing the genomes of 1000 actinobacteria strains.</title>
        <authorList>
            <person name="Klenk H.-P."/>
        </authorList>
    </citation>
    <scope>NUCLEOTIDE SEQUENCE [LARGE SCALE GENOMIC DNA]</scope>
    <source>
        <strain evidence="1 2">DSM 45886</strain>
    </source>
</reference>
<evidence type="ECO:0000313" key="2">
    <source>
        <dbReference type="Proteomes" id="UP000578819"/>
    </source>
</evidence>
<accession>A0A7W7SXC3</accession>
<dbReference type="EMBL" id="JACHJW010000001">
    <property type="protein sequence ID" value="MBB4961380.1"/>
    <property type="molecule type" value="Genomic_DNA"/>
</dbReference>
<proteinExistence type="predicted"/>
<keyword evidence="2" id="KW-1185">Reference proteome</keyword>
<dbReference type="Proteomes" id="UP000578819">
    <property type="component" value="Unassembled WGS sequence"/>
</dbReference>